<dbReference type="InterPro" id="IPR053271">
    <property type="entry name" value="DDT_domain"/>
</dbReference>
<dbReference type="PANTHER" id="PTHR15546:SF2">
    <property type="entry name" value="DDT DOMAIN-CONTAINING PROTEIN DDB_G0282237"/>
    <property type="match status" value="1"/>
</dbReference>
<gene>
    <name evidence="5" type="ORF">PVAP13_7NG196236</name>
</gene>
<dbReference type="Proteomes" id="UP000823388">
    <property type="component" value="Chromosome 7N"/>
</dbReference>
<name>A0A8T0Q5N9_PANVG</name>
<accession>A0A8T0Q5N9</accession>
<dbReference type="AlphaFoldDB" id="A0A8T0Q5N9"/>
<evidence type="ECO:0000256" key="1">
    <source>
        <dbReference type="ARBA" id="ARBA00004123"/>
    </source>
</evidence>
<sequence>MEGVPENERNHTDTIQNDKECSRNQRGGKEENGLNILLSGKTGDGKMFLRRHLETEMEQQSVRSSHLGKDRLHNRYWFFRREGRLFVESADSKDWGYYSTKEEFDALLGSFNIKGIRERALKRQLEKSYNKISNALEKRSKDVEQKTLLEEVDLRRSTRVHAQPKEDDPSMSFLKYINKWKQK</sequence>
<dbReference type="GO" id="GO:0005634">
    <property type="term" value="C:nucleus"/>
    <property type="evidence" value="ECO:0007669"/>
    <property type="project" value="UniProtKB-SubCell"/>
</dbReference>
<dbReference type="InterPro" id="IPR028941">
    <property type="entry name" value="WHIM2_dom"/>
</dbReference>
<feature type="domain" description="WHIM2" evidence="4">
    <location>
        <begin position="62"/>
        <end position="128"/>
    </location>
</feature>
<dbReference type="PANTHER" id="PTHR15546">
    <property type="entry name" value="BROMODOMAIN ADJACENT TO ZINC FINGER DOMAIN, 2A"/>
    <property type="match status" value="1"/>
</dbReference>
<evidence type="ECO:0000256" key="2">
    <source>
        <dbReference type="ARBA" id="ARBA00023242"/>
    </source>
</evidence>
<comment type="caution">
    <text evidence="5">The sequence shown here is derived from an EMBL/GenBank/DDBJ whole genome shotgun (WGS) entry which is preliminary data.</text>
</comment>
<keyword evidence="2" id="KW-0539">Nucleus</keyword>
<keyword evidence="6" id="KW-1185">Reference proteome</keyword>
<dbReference type="EMBL" id="CM029050">
    <property type="protein sequence ID" value="KAG2566346.1"/>
    <property type="molecule type" value="Genomic_DNA"/>
</dbReference>
<feature type="compositionally biased region" description="Basic and acidic residues" evidence="3">
    <location>
        <begin position="1"/>
        <end position="32"/>
    </location>
</feature>
<organism evidence="5 6">
    <name type="scientific">Panicum virgatum</name>
    <name type="common">Blackwell switchgrass</name>
    <dbReference type="NCBI Taxonomy" id="38727"/>
    <lineage>
        <taxon>Eukaryota</taxon>
        <taxon>Viridiplantae</taxon>
        <taxon>Streptophyta</taxon>
        <taxon>Embryophyta</taxon>
        <taxon>Tracheophyta</taxon>
        <taxon>Spermatophyta</taxon>
        <taxon>Magnoliopsida</taxon>
        <taxon>Liliopsida</taxon>
        <taxon>Poales</taxon>
        <taxon>Poaceae</taxon>
        <taxon>PACMAD clade</taxon>
        <taxon>Panicoideae</taxon>
        <taxon>Panicodae</taxon>
        <taxon>Paniceae</taxon>
        <taxon>Panicinae</taxon>
        <taxon>Panicum</taxon>
        <taxon>Panicum sect. Hiantes</taxon>
    </lineage>
</organism>
<proteinExistence type="predicted"/>
<evidence type="ECO:0000259" key="4">
    <source>
        <dbReference type="Pfam" id="PF15613"/>
    </source>
</evidence>
<protein>
    <recommendedName>
        <fullName evidence="4">WHIM2 domain-containing protein</fullName>
    </recommendedName>
</protein>
<feature type="region of interest" description="Disordered" evidence="3">
    <location>
        <begin position="1"/>
        <end position="35"/>
    </location>
</feature>
<reference evidence="5" key="1">
    <citation type="submission" date="2020-05" db="EMBL/GenBank/DDBJ databases">
        <title>WGS assembly of Panicum virgatum.</title>
        <authorList>
            <person name="Lovell J.T."/>
            <person name="Jenkins J."/>
            <person name="Shu S."/>
            <person name="Juenger T.E."/>
            <person name="Schmutz J."/>
        </authorList>
    </citation>
    <scope>NUCLEOTIDE SEQUENCE</scope>
    <source>
        <strain evidence="5">AP13</strain>
    </source>
</reference>
<dbReference type="Pfam" id="PF15613">
    <property type="entry name" value="WSD"/>
    <property type="match status" value="1"/>
</dbReference>
<evidence type="ECO:0000256" key="3">
    <source>
        <dbReference type="SAM" id="MobiDB-lite"/>
    </source>
</evidence>
<evidence type="ECO:0000313" key="6">
    <source>
        <dbReference type="Proteomes" id="UP000823388"/>
    </source>
</evidence>
<comment type="subcellular location">
    <subcellularLocation>
        <location evidence="1">Nucleus</location>
    </subcellularLocation>
</comment>
<evidence type="ECO:0000313" key="5">
    <source>
        <dbReference type="EMBL" id="KAG2566346.1"/>
    </source>
</evidence>